<dbReference type="EMBL" id="WWBZ02000012">
    <property type="protein sequence ID" value="KAF4310944.1"/>
    <property type="molecule type" value="Genomic_DNA"/>
</dbReference>
<reference evidence="1" key="1">
    <citation type="submission" date="2020-04" db="EMBL/GenBank/DDBJ databases">
        <title>Genome Assembly and Annotation of Botryosphaeria dothidea sdau 11-99, a Latent Pathogen of Apple Fruit Ring Rot in China.</title>
        <authorList>
            <person name="Yu C."/>
            <person name="Diao Y."/>
            <person name="Lu Q."/>
            <person name="Zhao J."/>
            <person name="Cui S."/>
            <person name="Peng C."/>
            <person name="He B."/>
            <person name="Liu H."/>
        </authorList>
    </citation>
    <scope>NUCLEOTIDE SEQUENCE [LARGE SCALE GENOMIC DNA]</scope>
    <source>
        <strain evidence="1">Sdau11-99</strain>
    </source>
</reference>
<sequence>MDPATTTGGVDAITGLKKQRALKALGVEKLSTDCDGHAQQIKELQAEFDKMVSVPGDVKEARAAIDNFSKLIHDQVDKAWNDGKEASAYLTVLTKKFNEEKLAGTDDVDPLPVADLPPALLEEYLQKLKDNKKKTDVPKEDTNRS</sequence>
<evidence type="ECO:0000313" key="1">
    <source>
        <dbReference type="EMBL" id="KAF4310944.1"/>
    </source>
</evidence>
<organism evidence="1 2">
    <name type="scientific">Botryosphaeria dothidea</name>
    <dbReference type="NCBI Taxonomy" id="55169"/>
    <lineage>
        <taxon>Eukaryota</taxon>
        <taxon>Fungi</taxon>
        <taxon>Dikarya</taxon>
        <taxon>Ascomycota</taxon>
        <taxon>Pezizomycotina</taxon>
        <taxon>Dothideomycetes</taxon>
        <taxon>Dothideomycetes incertae sedis</taxon>
        <taxon>Botryosphaeriales</taxon>
        <taxon>Botryosphaeriaceae</taxon>
        <taxon>Botryosphaeria</taxon>
    </lineage>
</organism>
<dbReference type="AlphaFoldDB" id="A0A8H4N4N3"/>
<gene>
    <name evidence="1" type="ORF">GTA08_BOTSDO13536</name>
</gene>
<comment type="caution">
    <text evidence="1">The sequence shown here is derived from an EMBL/GenBank/DDBJ whole genome shotgun (WGS) entry which is preliminary data.</text>
</comment>
<proteinExistence type="predicted"/>
<name>A0A8H4N4N3_9PEZI</name>
<protein>
    <submittedName>
        <fullName evidence="1">Uncharacterized protein</fullName>
    </submittedName>
</protein>
<accession>A0A8H4N4N3</accession>
<keyword evidence="2" id="KW-1185">Reference proteome</keyword>
<dbReference type="Proteomes" id="UP000572817">
    <property type="component" value="Unassembled WGS sequence"/>
</dbReference>
<evidence type="ECO:0000313" key="2">
    <source>
        <dbReference type="Proteomes" id="UP000572817"/>
    </source>
</evidence>